<organism evidence="2 3">
    <name type="scientific">Gordonia phage Wizard</name>
    <dbReference type="NCBI Taxonomy" id="1838083"/>
    <lineage>
        <taxon>Viruses</taxon>
        <taxon>Duplodnaviria</taxon>
        <taxon>Heunggongvirae</taxon>
        <taxon>Uroviricota</taxon>
        <taxon>Caudoviricetes</taxon>
        <taxon>Stackebrandtviridae</taxon>
        <taxon>Frickvirinae</taxon>
        <taxon>Wizardvirus</taxon>
        <taxon>Wizardvirus wizard</taxon>
    </lineage>
</organism>
<protein>
    <submittedName>
        <fullName evidence="2">RNA ligase</fullName>
    </submittedName>
</protein>
<sequence>MTAAGDGGDDHDTDGMVALLPTAEDAARLAIGNVTTDELHLTLAYLPDVGDYNDPHAIAALFIDDDTGSLTGDVNGEAILGAGSAAVWIANVLGLTARRNALVDQLDAAPDMPDVSHDFDGFTAHLTYETKSGHSPADAASRSDGLTVAGRPDLFGPVTFDRLRVSLRGKHTDVPLGSTDAISDRQTETPETRSAVA</sequence>
<evidence type="ECO:0000313" key="2">
    <source>
        <dbReference type="EMBL" id="ANA85323.1"/>
    </source>
</evidence>
<dbReference type="GeneID" id="28800272"/>
<dbReference type="RefSeq" id="YP_009274056.1">
    <property type="nucleotide sequence ID" value="NC_030913.1"/>
</dbReference>
<name>A0A166Y1R8_9CAUD</name>
<evidence type="ECO:0000313" key="3">
    <source>
        <dbReference type="Proteomes" id="UP000204215"/>
    </source>
</evidence>
<gene>
    <name evidence="2" type="primary">17</name>
    <name evidence="2" type="ORF">WIZARD_17</name>
</gene>
<accession>A0A166Y1R8</accession>
<dbReference type="OrthoDB" id="18516at10239"/>
<feature type="region of interest" description="Disordered" evidence="1">
    <location>
        <begin position="174"/>
        <end position="197"/>
    </location>
</feature>
<dbReference type="GO" id="GO:0016874">
    <property type="term" value="F:ligase activity"/>
    <property type="evidence" value="ECO:0007669"/>
    <property type="project" value="UniProtKB-KW"/>
</dbReference>
<dbReference type="KEGG" id="vg:28800272"/>
<dbReference type="EMBL" id="KU998234">
    <property type="protein sequence ID" value="ANA85323.1"/>
    <property type="molecule type" value="Genomic_DNA"/>
</dbReference>
<evidence type="ECO:0000256" key="1">
    <source>
        <dbReference type="SAM" id="MobiDB-lite"/>
    </source>
</evidence>
<feature type="compositionally biased region" description="Basic and acidic residues" evidence="1">
    <location>
        <begin position="182"/>
        <end position="191"/>
    </location>
</feature>
<proteinExistence type="predicted"/>
<keyword evidence="3" id="KW-1185">Reference proteome</keyword>
<reference evidence="2 3" key="1">
    <citation type="submission" date="2016-03" db="EMBL/GenBank/DDBJ databases">
        <authorList>
            <person name="Montgomery M.T."/>
            <person name="Guerrero C.A."/>
            <person name="Mavrich T.N."/>
            <person name="Pope W.H."/>
            <person name="Garlena R.A."/>
            <person name="Russell D.A."/>
            <person name="Jacobs-Sera D."/>
            <person name="Hendrix R.W."/>
            <person name="Hatfull G.F."/>
        </authorList>
    </citation>
    <scope>NUCLEOTIDE SEQUENCE [LARGE SCALE GENOMIC DNA]</scope>
</reference>
<keyword evidence="2" id="KW-0436">Ligase</keyword>
<dbReference type="Proteomes" id="UP000204215">
    <property type="component" value="Segment"/>
</dbReference>